<sequence length="486" mass="51352">MEDIAIDDGRGTPLVPRAHRVVRTLDPAEGPFSGTLVTHGDEVVVRVDVARLGGWAGWRYSGTEHIAAPIDVSRRRDGHDALLPWCTDRVRGYLGRRESAGSGIAAGEISTLVVSLLRGLDELGEGIDGVHTGTWWLTDGGRPVFVIGEGPDARAGVVELVELLGDQTADKVVRRALSGIGEGLHKTLAQPRLPRKLTEAWETMVLDVAAPQPLRREFHTPERARDVARAVGPRVAVARERAPLLRADRVRHRDAGRTRAISAIVDVVQKAIIELRARSEKGAQHPHGRSTRPRRGCERSTARSKVRLRSLAIAGGAAAAVLVGGLLLPGGESETSARGAPGNTDTPAPASSGEASDVPTPRATDVAESETTQPRSAAADDPVAALSALLRIIAQCSADGDGACQSAVAGNAEGIVDALSAKTRVPTAPELVDAYGDVAVMRLRAIPESDAGMADAASSDETIVVLFRTDEKWLIRDVYDVADQPG</sequence>
<organism evidence="2 3">
    <name type="scientific">Microbacterium oxydans</name>
    <dbReference type="NCBI Taxonomy" id="82380"/>
    <lineage>
        <taxon>Bacteria</taxon>
        <taxon>Bacillati</taxon>
        <taxon>Actinomycetota</taxon>
        <taxon>Actinomycetes</taxon>
        <taxon>Micrococcales</taxon>
        <taxon>Microbacteriaceae</taxon>
        <taxon>Microbacterium</taxon>
    </lineage>
</organism>
<feature type="compositionally biased region" description="Basic residues" evidence="1">
    <location>
        <begin position="284"/>
        <end position="294"/>
    </location>
</feature>
<feature type="region of interest" description="Disordered" evidence="1">
    <location>
        <begin position="333"/>
        <end position="380"/>
    </location>
</feature>
<accession>A0A3S9WK98</accession>
<gene>
    <name evidence="2" type="ORF">CVS54_01763</name>
</gene>
<name>A0A3S9WK98_9MICO</name>
<protein>
    <submittedName>
        <fullName evidence="2">Uncharacterized protein</fullName>
    </submittedName>
</protein>
<proteinExistence type="predicted"/>
<dbReference type="Proteomes" id="UP000274841">
    <property type="component" value="Chromosome"/>
</dbReference>
<evidence type="ECO:0000313" key="2">
    <source>
        <dbReference type="EMBL" id="AZS40433.1"/>
    </source>
</evidence>
<dbReference type="RefSeq" id="WP_127012154.1">
    <property type="nucleotide sequence ID" value="NZ_CP031422.1"/>
</dbReference>
<feature type="region of interest" description="Disordered" evidence="1">
    <location>
        <begin position="278"/>
        <end position="303"/>
    </location>
</feature>
<evidence type="ECO:0000256" key="1">
    <source>
        <dbReference type="SAM" id="MobiDB-lite"/>
    </source>
</evidence>
<dbReference type="EMBL" id="CP031422">
    <property type="protein sequence ID" value="AZS40433.1"/>
    <property type="molecule type" value="Genomic_DNA"/>
</dbReference>
<evidence type="ECO:0000313" key="3">
    <source>
        <dbReference type="Proteomes" id="UP000274841"/>
    </source>
</evidence>
<dbReference type="KEGG" id="moy:CVS54_01763"/>
<dbReference type="AlphaFoldDB" id="A0A3S9WK98"/>
<reference evidence="2 3" key="1">
    <citation type="submission" date="2018-08" db="EMBL/GenBank/DDBJ databases">
        <title>Microbacterium oxydans strain HG3.</title>
        <authorList>
            <person name="ORTET P."/>
        </authorList>
    </citation>
    <scope>NUCLEOTIDE SEQUENCE [LARGE SCALE GENOMIC DNA]</scope>
    <source>
        <strain evidence="2 3">HG3</strain>
    </source>
</reference>